<dbReference type="PANTHER" id="PTHR46111:SF1">
    <property type="entry name" value="RIBOSOMAL RNA SMALL SUBUNIT METHYLTRANSFERASE I"/>
    <property type="match status" value="1"/>
</dbReference>
<evidence type="ECO:0000256" key="1">
    <source>
        <dbReference type="ARBA" id="ARBA00022490"/>
    </source>
</evidence>
<evidence type="ECO:0000256" key="6">
    <source>
        <dbReference type="HAMAP-Rule" id="MF_01877"/>
    </source>
</evidence>
<protein>
    <recommendedName>
        <fullName evidence="6">Ribosomal RNA small subunit methyltransferase I</fullName>
        <ecNumber evidence="6">2.1.1.198</ecNumber>
    </recommendedName>
    <alternativeName>
        <fullName evidence="6">16S rRNA 2'-O-ribose C1402 methyltransferase</fullName>
    </alternativeName>
    <alternativeName>
        <fullName evidence="6">rRNA (cytidine-2'-O-)-methyltransferase RsmI</fullName>
    </alternativeName>
</protein>
<accession>A0A9D0YWE6</accession>
<reference evidence="8" key="2">
    <citation type="journal article" date="2021" name="PeerJ">
        <title>Extensive microbial diversity within the chicken gut microbiome revealed by metagenomics and culture.</title>
        <authorList>
            <person name="Gilroy R."/>
            <person name="Ravi A."/>
            <person name="Getino M."/>
            <person name="Pursley I."/>
            <person name="Horton D.L."/>
            <person name="Alikhan N.F."/>
            <person name="Baker D."/>
            <person name="Gharbi K."/>
            <person name="Hall N."/>
            <person name="Watson M."/>
            <person name="Adriaenssens E.M."/>
            <person name="Foster-Nyarko E."/>
            <person name="Jarju S."/>
            <person name="Secka A."/>
            <person name="Antonio M."/>
            <person name="Oren A."/>
            <person name="Chaudhuri R.R."/>
            <person name="La Ragione R."/>
            <person name="Hildebrand F."/>
            <person name="Pallen M.J."/>
        </authorList>
    </citation>
    <scope>NUCLEOTIDE SEQUENCE</scope>
    <source>
        <strain evidence="8">ChiHile30-977</strain>
    </source>
</reference>
<dbReference type="Proteomes" id="UP000886819">
    <property type="component" value="Unassembled WGS sequence"/>
</dbReference>
<evidence type="ECO:0000256" key="5">
    <source>
        <dbReference type="ARBA" id="ARBA00022691"/>
    </source>
</evidence>
<dbReference type="CDD" id="cd11648">
    <property type="entry name" value="RsmI"/>
    <property type="match status" value="1"/>
</dbReference>
<dbReference type="PANTHER" id="PTHR46111">
    <property type="entry name" value="RIBOSOMAL RNA SMALL SUBUNIT METHYLTRANSFERASE I"/>
    <property type="match status" value="1"/>
</dbReference>
<dbReference type="Pfam" id="PF00590">
    <property type="entry name" value="TP_methylase"/>
    <property type="match status" value="1"/>
</dbReference>
<dbReference type="Gene3D" id="3.40.1010.10">
    <property type="entry name" value="Cobalt-precorrin-4 Transmethylase, Domain 1"/>
    <property type="match status" value="1"/>
</dbReference>
<dbReference type="HAMAP" id="MF_01877">
    <property type="entry name" value="16SrRNA_methyltr_I"/>
    <property type="match status" value="1"/>
</dbReference>
<dbReference type="InterPro" id="IPR014776">
    <property type="entry name" value="4pyrrole_Mease_sub2"/>
</dbReference>
<dbReference type="EMBL" id="DVFI01000081">
    <property type="protein sequence ID" value="HIQ62964.1"/>
    <property type="molecule type" value="Genomic_DNA"/>
</dbReference>
<reference evidence="8" key="1">
    <citation type="submission" date="2020-10" db="EMBL/GenBank/DDBJ databases">
        <authorList>
            <person name="Gilroy R."/>
        </authorList>
    </citation>
    <scope>NUCLEOTIDE SEQUENCE</scope>
    <source>
        <strain evidence="8">ChiHile30-977</strain>
    </source>
</reference>
<comment type="similarity">
    <text evidence="6">Belongs to the methyltransferase superfamily. RsmI family.</text>
</comment>
<organism evidence="8 9">
    <name type="scientific">Candidatus Avichristensenella intestinipullorum</name>
    <dbReference type="NCBI Taxonomy" id="2840693"/>
    <lineage>
        <taxon>Bacteria</taxon>
        <taxon>Bacillati</taxon>
        <taxon>Bacillota</taxon>
        <taxon>Clostridia</taxon>
        <taxon>Candidatus Avichristensenella</taxon>
    </lineage>
</organism>
<comment type="catalytic activity">
    <reaction evidence="6">
        <text>cytidine(1402) in 16S rRNA + S-adenosyl-L-methionine = 2'-O-methylcytidine(1402) in 16S rRNA + S-adenosyl-L-homocysteine + H(+)</text>
        <dbReference type="Rhea" id="RHEA:42924"/>
        <dbReference type="Rhea" id="RHEA-COMP:10285"/>
        <dbReference type="Rhea" id="RHEA-COMP:10286"/>
        <dbReference type="ChEBI" id="CHEBI:15378"/>
        <dbReference type="ChEBI" id="CHEBI:57856"/>
        <dbReference type="ChEBI" id="CHEBI:59789"/>
        <dbReference type="ChEBI" id="CHEBI:74495"/>
        <dbReference type="ChEBI" id="CHEBI:82748"/>
        <dbReference type="EC" id="2.1.1.198"/>
    </reaction>
</comment>
<dbReference type="GO" id="GO:0070677">
    <property type="term" value="F:rRNA (cytosine-2'-O-)-methyltransferase activity"/>
    <property type="evidence" value="ECO:0007669"/>
    <property type="project" value="UniProtKB-UniRule"/>
</dbReference>
<dbReference type="InterPro" id="IPR008189">
    <property type="entry name" value="rRNA_ssu_MeTfrase_I"/>
</dbReference>
<dbReference type="NCBIfam" id="TIGR00096">
    <property type="entry name" value="16S rRNA (cytidine(1402)-2'-O)-methyltransferase"/>
    <property type="match status" value="1"/>
</dbReference>
<evidence type="ECO:0000313" key="8">
    <source>
        <dbReference type="EMBL" id="HIQ62964.1"/>
    </source>
</evidence>
<dbReference type="GO" id="GO:0005737">
    <property type="term" value="C:cytoplasm"/>
    <property type="evidence" value="ECO:0007669"/>
    <property type="project" value="UniProtKB-SubCell"/>
</dbReference>
<dbReference type="InterPro" id="IPR035996">
    <property type="entry name" value="4pyrrol_Methylase_sf"/>
</dbReference>
<comment type="subcellular location">
    <subcellularLocation>
        <location evidence="6">Cytoplasm</location>
    </subcellularLocation>
</comment>
<sequence>MARLYVVATPIGNLSDVSARMLDTLRQVRLIAAEDTRVTGNLLRHFGISTPMTSCHRHNEGEKAAGIVARMVREDFDAALVTDAGTPAISDPGHLLVREAVEAGLEVLAVPGPSAMAAALSVSGMDAREFAFYGFLPRERSDLRKKLLAIARGVRVAVVHESPHRILTLMETVAETLPGCRACVCCDLTKRYEKTLRGSAEDVLEALRANPKRDKGEYCVALDVSGVSLPEPQQAAPDVSPESRAFGLLFSGLGPQEAVAALVAGGLRRNEAKRAVLRVQAWREGAARPEEP</sequence>
<dbReference type="EC" id="2.1.1.198" evidence="6"/>
<evidence type="ECO:0000256" key="3">
    <source>
        <dbReference type="ARBA" id="ARBA00022603"/>
    </source>
</evidence>
<dbReference type="InterPro" id="IPR014777">
    <property type="entry name" value="4pyrrole_Mease_sub1"/>
</dbReference>
<proteinExistence type="inferred from homology"/>
<evidence type="ECO:0000313" key="9">
    <source>
        <dbReference type="Proteomes" id="UP000886819"/>
    </source>
</evidence>
<keyword evidence="4 6" id="KW-0808">Transferase</keyword>
<dbReference type="AlphaFoldDB" id="A0A9D0YWE6"/>
<gene>
    <name evidence="6 8" type="primary">rsmI</name>
    <name evidence="8" type="ORF">IAA66_05185</name>
</gene>
<keyword evidence="3 6" id="KW-0489">Methyltransferase</keyword>
<name>A0A9D0YWE6_9FIRM</name>
<keyword evidence="5 6" id="KW-0949">S-adenosyl-L-methionine</keyword>
<dbReference type="SUPFAM" id="SSF53790">
    <property type="entry name" value="Tetrapyrrole methylase"/>
    <property type="match status" value="1"/>
</dbReference>
<evidence type="ECO:0000256" key="2">
    <source>
        <dbReference type="ARBA" id="ARBA00022552"/>
    </source>
</evidence>
<feature type="domain" description="Tetrapyrrole methylase" evidence="7">
    <location>
        <begin position="3"/>
        <end position="203"/>
    </location>
</feature>
<dbReference type="Gene3D" id="3.30.950.10">
    <property type="entry name" value="Methyltransferase, Cobalt-precorrin-4 Transmethylase, Domain 2"/>
    <property type="match status" value="1"/>
</dbReference>
<evidence type="ECO:0000256" key="4">
    <source>
        <dbReference type="ARBA" id="ARBA00022679"/>
    </source>
</evidence>
<comment type="function">
    <text evidence="6">Catalyzes the 2'-O-methylation of the ribose of cytidine 1402 (C1402) in 16S rRNA.</text>
</comment>
<dbReference type="InterPro" id="IPR000878">
    <property type="entry name" value="4pyrrol_Mease"/>
</dbReference>
<evidence type="ECO:0000259" key="7">
    <source>
        <dbReference type="Pfam" id="PF00590"/>
    </source>
</evidence>
<comment type="caution">
    <text evidence="8">The sequence shown here is derived from an EMBL/GenBank/DDBJ whole genome shotgun (WGS) entry which is preliminary data.</text>
</comment>
<keyword evidence="2 6" id="KW-0698">rRNA processing</keyword>
<keyword evidence="1 6" id="KW-0963">Cytoplasm</keyword>